<evidence type="ECO:0000256" key="2">
    <source>
        <dbReference type="ARBA" id="ARBA00023157"/>
    </source>
</evidence>
<evidence type="ECO:0000313" key="6">
    <source>
        <dbReference type="EMBL" id="KAG7330708.1"/>
    </source>
</evidence>
<dbReference type="AlphaFoldDB" id="A0A9D3STD0"/>
<dbReference type="EMBL" id="JAHKSW010000007">
    <property type="protein sequence ID" value="KAG7330708.1"/>
    <property type="molecule type" value="Genomic_DNA"/>
</dbReference>
<evidence type="ECO:0000256" key="4">
    <source>
        <dbReference type="SAM" id="Phobius"/>
    </source>
</evidence>
<dbReference type="InterPro" id="IPR050488">
    <property type="entry name" value="Ig_Fc_receptor"/>
</dbReference>
<feature type="transmembrane region" description="Helical" evidence="4">
    <location>
        <begin position="288"/>
        <end position="312"/>
    </location>
</feature>
<keyword evidence="2" id="KW-1015">Disulfide bond</keyword>
<feature type="region of interest" description="Disordered" evidence="3">
    <location>
        <begin position="170"/>
        <end position="196"/>
    </location>
</feature>
<comment type="caution">
    <text evidence="6">The sequence shown here is derived from an EMBL/GenBank/DDBJ whole genome shotgun (WGS) entry which is preliminary data.</text>
</comment>
<evidence type="ECO:0000256" key="1">
    <source>
        <dbReference type="ARBA" id="ARBA00022729"/>
    </source>
</evidence>
<keyword evidence="4" id="KW-0812">Transmembrane</keyword>
<dbReference type="GO" id="GO:0009897">
    <property type="term" value="C:external side of plasma membrane"/>
    <property type="evidence" value="ECO:0007669"/>
    <property type="project" value="TreeGrafter"/>
</dbReference>
<dbReference type="GO" id="GO:0004888">
    <property type="term" value="F:transmembrane signaling receptor activity"/>
    <property type="evidence" value="ECO:0007669"/>
    <property type="project" value="TreeGrafter"/>
</dbReference>
<dbReference type="InterPro" id="IPR007110">
    <property type="entry name" value="Ig-like_dom"/>
</dbReference>
<protein>
    <recommendedName>
        <fullName evidence="5">Ig-like domain-containing protein</fullName>
    </recommendedName>
</protein>
<dbReference type="GO" id="GO:0007166">
    <property type="term" value="P:cell surface receptor signaling pathway"/>
    <property type="evidence" value="ECO:0007669"/>
    <property type="project" value="TreeGrafter"/>
</dbReference>
<keyword evidence="7" id="KW-1185">Reference proteome</keyword>
<dbReference type="SMART" id="SM00409">
    <property type="entry name" value="IG"/>
    <property type="match status" value="2"/>
</dbReference>
<dbReference type="SUPFAM" id="SSF48726">
    <property type="entry name" value="Immunoglobulin"/>
    <property type="match status" value="2"/>
</dbReference>
<keyword evidence="1" id="KW-0732">Signal</keyword>
<dbReference type="OrthoDB" id="6151406at2759"/>
<dbReference type="Gene3D" id="2.60.40.10">
    <property type="entry name" value="Immunoglobulins"/>
    <property type="match status" value="2"/>
</dbReference>
<dbReference type="GO" id="GO:0006955">
    <property type="term" value="P:immune response"/>
    <property type="evidence" value="ECO:0007669"/>
    <property type="project" value="TreeGrafter"/>
</dbReference>
<dbReference type="Proteomes" id="UP000824219">
    <property type="component" value="Linkage Group LG07"/>
</dbReference>
<keyword evidence="4" id="KW-1133">Transmembrane helix</keyword>
<dbReference type="Pfam" id="PF13895">
    <property type="entry name" value="Ig_2"/>
    <property type="match status" value="2"/>
</dbReference>
<dbReference type="InterPro" id="IPR003598">
    <property type="entry name" value="Ig_sub2"/>
</dbReference>
<feature type="domain" description="Ig-like" evidence="5">
    <location>
        <begin position="30"/>
        <end position="113"/>
    </location>
</feature>
<dbReference type="InterPro" id="IPR036179">
    <property type="entry name" value="Ig-like_dom_sf"/>
</dbReference>
<proteinExistence type="predicted"/>
<keyword evidence="4" id="KW-0472">Membrane</keyword>
<evidence type="ECO:0000259" key="5">
    <source>
        <dbReference type="PROSITE" id="PS50835"/>
    </source>
</evidence>
<evidence type="ECO:0000256" key="3">
    <source>
        <dbReference type="SAM" id="MobiDB-lite"/>
    </source>
</evidence>
<feature type="domain" description="Ig-like" evidence="5">
    <location>
        <begin position="193"/>
        <end position="263"/>
    </location>
</feature>
<organism evidence="6 7">
    <name type="scientific">Hemibagrus wyckioides</name>
    <dbReference type="NCBI Taxonomy" id="337641"/>
    <lineage>
        <taxon>Eukaryota</taxon>
        <taxon>Metazoa</taxon>
        <taxon>Chordata</taxon>
        <taxon>Craniata</taxon>
        <taxon>Vertebrata</taxon>
        <taxon>Euteleostomi</taxon>
        <taxon>Actinopterygii</taxon>
        <taxon>Neopterygii</taxon>
        <taxon>Teleostei</taxon>
        <taxon>Ostariophysi</taxon>
        <taxon>Siluriformes</taxon>
        <taxon>Bagridae</taxon>
        <taxon>Hemibagrus</taxon>
    </lineage>
</organism>
<feature type="transmembrane region" description="Helical" evidence="4">
    <location>
        <begin position="136"/>
        <end position="160"/>
    </location>
</feature>
<dbReference type="InterPro" id="IPR013783">
    <property type="entry name" value="Ig-like_fold"/>
</dbReference>
<reference evidence="6 7" key="1">
    <citation type="submission" date="2021-06" db="EMBL/GenBank/DDBJ databases">
        <title>Chromosome-level genome assembly of the red-tail catfish (Hemibagrus wyckioides).</title>
        <authorList>
            <person name="Shao F."/>
        </authorList>
    </citation>
    <scope>NUCLEOTIDE SEQUENCE [LARGE SCALE GENOMIC DNA]</scope>
    <source>
        <strain evidence="6">EC202008001</strain>
        <tissue evidence="6">Blood</tissue>
    </source>
</reference>
<dbReference type="PANTHER" id="PTHR11481:SF64">
    <property type="entry name" value="FC RECEPTOR-LIKE PROTEIN 4"/>
    <property type="match status" value="1"/>
</dbReference>
<sequence>MYGEKIPVREIKPLVSLSSFPGAGNTWLRPLIELDTEYYTGSYYFDDGDVILESPVHPVTEGHPLTLRCLYHNPNPSNLRADFYKDGSVLQNQTTGEMIIQTVSKSDEGFYHCKHPERGESPKSWISVRFSGSSGLTVGLVVGLGFLFIAILILMILLWFCKRKKEMQQKTNHTSDRNQIRSGAEDSQSGHTPLQADGDVILESPVHPVTEGHPLTLRCLYHNPNPSNLRADFYKDGSVLQNQTTGEMIIQIVSKSDEGFYHCKHPERGESPKSWISVRFSGPRSSGLTLGLVVVLGFLFIAFLILMILLWFCKRKKAVRTWKFGGRLHPPLEIKVESVDLTLTLTMTEDERTCSTTCSSLQPRQ</sequence>
<dbReference type="PANTHER" id="PTHR11481">
    <property type="entry name" value="IMMUNOGLOBULIN FC RECEPTOR"/>
    <property type="match status" value="1"/>
</dbReference>
<evidence type="ECO:0000313" key="7">
    <source>
        <dbReference type="Proteomes" id="UP000824219"/>
    </source>
</evidence>
<dbReference type="PROSITE" id="PS50835">
    <property type="entry name" value="IG_LIKE"/>
    <property type="match status" value="2"/>
</dbReference>
<dbReference type="InterPro" id="IPR003599">
    <property type="entry name" value="Ig_sub"/>
</dbReference>
<gene>
    <name evidence="6" type="ORF">KOW79_006930</name>
</gene>
<accession>A0A9D3STD0</accession>
<name>A0A9D3STD0_9TELE</name>
<dbReference type="SMART" id="SM00408">
    <property type="entry name" value="IGc2"/>
    <property type="match status" value="2"/>
</dbReference>